<evidence type="ECO:0000313" key="2">
    <source>
        <dbReference type="Proteomes" id="UP000573327"/>
    </source>
</evidence>
<evidence type="ECO:0000313" key="1">
    <source>
        <dbReference type="EMBL" id="MBB4949641.1"/>
    </source>
</evidence>
<proteinExistence type="predicted"/>
<protein>
    <recommendedName>
        <fullName evidence="3">Minor tail protein</fullName>
    </recommendedName>
</protein>
<reference evidence="1 2" key="1">
    <citation type="submission" date="2020-08" db="EMBL/GenBank/DDBJ databases">
        <title>Sequencing the genomes of 1000 actinobacteria strains.</title>
        <authorList>
            <person name="Klenk H.-P."/>
        </authorList>
    </citation>
    <scope>NUCLEOTIDE SEQUENCE [LARGE SCALE GENOMIC DNA]</scope>
    <source>
        <strain evidence="1 2">DSM 44786</strain>
    </source>
</reference>
<dbReference type="RefSeq" id="WP_184920124.1">
    <property type="nucleotide sequence ID" value="NZ_JACHJR010000001.1"/>
</dbReference>
<gene>
    <name evidence="1" type="ORF">F4556_005176</name>
</gene>
<dbReference type="EMBL" id="JACHJR010000001">
    <property type="protein sequence ID" value="MBB4949641.1"/>
    <property type="molecule type" value="Genomic_DNA"/>
</dbReference>
<comment type="caution">
    <text evidence="1">The sequence shown here is derived from an EMBL/GenBank/DDBJ whole genome shotgun (WGS) entry which is preliminary data.</text>
</comment>
<sequence length="366" mass="39685">MTAPYQLRVCDLRTDRTLDILPVQDVGFDDYIGKTGSMSGTIPIPNRQIAARARSVLLPGRTMLYLERGGQIAWGGALWTRTPTRDTHGYLSCPIQAGGLEGYYRGHRLLVDTLTAAGVDQLDIARQLITYAAAQAGGDLGIEIDYTQVSGVLRDRTYSRYDLPSIGGLIDQLAATADGFEWRIQIYADSSGARHRVLRLGYPRLAVGSTPVILDSPGPVGAYALPEDASPMATAWQSRGASVNSNQASASYPLMSSLLTRPDLISAGWPRLDGTSDYSSVEVQATLDQHALADLNRAAGTVIIPSVQYVTARVEQPQLGSYVRLRITDDWHPAPGLDARYRVVGLRVAPEERGRPEATDLYLEAA</sequence>
<dbReference type="Proteomes" id="UP000573327">
    <property type="component" value="Unassembled WGS sequence"/>
</dbReference>
<dbReference type="AlphaFoldDB" id="A0A7W7SFQ5"/>
<organism evidence="1 2">
    <name type="scientific">Kitasatospora gansuensis</name>
    <dbReference type="NCBI Taxonomy" id="258050"/>
    <lineage>
        <taxon>Bacteria</taxon>
        <taxon>Bacillati</taxon>
        <taxon>Actinomycetota</taxon>
        <taxon>Actinomycetes</taxon>
        <taxon>Kitasatosporales</taxon>
        <taxon>Streptomycetaceae</taxon>
        <taxon>Kitasatospora</taxon>
    </lineage>
</organism>
<evidence type="ECO:0008006" key="3">
    <source>
        <dbReference type="Google" id="ProtNLM"/>
    </source>
</evidence>
<keyword evidence="2" id="KW-1185">Reference proteome</keyword>
<accession>A0A7W7SFQ5</accession>
<name>A0A7W7SFQ5_9ACTN</name>